<accession>A0A5J9U0Q9</accession>
<evidence type="ECO:0000313" key="2">
    <source>
        <dbReference type="EMBL" id="TVU16758.1"/>
    </source>
</evidence>
<protein>
    <submittedName>
        <fullName evidence="2">Uncharacterized protein</fullName>
    </submittedName>
</protein>
<feature type="region of interest" description="Disordered" evidence="1">
    <location>
        <begin position="120"/>
        <end position="213"/>
    </location>
</feature>
<gene>
    <name evidence="2" type="ORF">EJB05_36911</name>
</gene>
<reference evidence="2 3" key="1">
    <citation type="journal article" date="2019" name="Sci. Rep.">
        <title>A high-quality genome of Eragrostis curvula grass provides insights into Poaceae evolution and supports new strategies to enhance forage quality.</title>
        <authorList>
            <person name="Carballo J."/>
            <person name="Santos B.A.C.M."/>
            <person name="Zappacosta D."/>
            <person name="Garbus I."/>
            <person name="Selva J.P."/>
            <person name="Gallo C.A."/>
            <person name="Diaz A."/>
            <person name="Albertini E."/>
            <person name="Caccamo M."/>
            <person name="Echenique V."/>
        </authorList>
    </citation>
    <scope>NUCLEOTIDE SEQUENCE [LARGE SCALE GENOMIC DNA]</scope>
    <source>
        <strain evidence="3">cv. Victoria</strain>
        <tissue evidence="2">Leaf</tissue>
    </source>
</reference>
<dbReference type="EMBL" id="RWGY01000030">
    <property type="protein sequence ID" value="TVU16758.1"/>
    <property type="molecule type" value="Genomic_DNA"/>
</dbReference>
<keyword evidence="3" id="KW-1185">Reference proteome</keyword>
<evidence type="ECO:0000256" key="1">
    <source>
        <dbReference type="SAM" id="MobiDB-lite"/>
    </source>
</evidence>
<dbReference type="Gramene" id="TVU16758">
    <property type="protein sequence ID" value="TVU16758"/>
    <property type="gene ID" value="EJB05_36911"/>
</dbReference>
<dbReference type="Proteomes" id="UP000324897">
    <property type="component" value="Unassembled WGS sequence"/>
</dbReference>
<comment type="caution">
    <text evidence="2">The sequence shown here is derived from an EMBL/GenBank/DDBJ whole genome shotgun (WGS) entry which is preliminary data.</text>
</comment>
<name>A0A5J9U0Q9_9POAL</name>
<dbReference type="AlphaFoldDB" id="A0A5J9U0Q9"/>
<sequence length="213" mass="23407">MSASRQDYCSSSSELYNGIKISFLAPDYVVRQQEWQEPFGSRNARNSRGNNQMFGSRHFSSKASFAFTKQQRAILNKLRTVHLGMEQSKEHNGEVLCTGLDFLLAAASGTCFNPKNPAIERAGLPQDPRNLGCEEEEGKEEERDGLPARSTEEEEEDARWRTAASPSPWPGQAAASSWPGRVVVPSPHAATPSPLARVRGSDPEGRRYGSVPG</sequence>
<evidence type="ECO:0000313" key="3">
    <source>
        <dbReference type="Proteomes" id="UP000324897"/>
    </source>
</evidence>
<organism evidence="2 3">
    <name type="scientific">Eragrostis curvula</name>
    <name type="common">weeping love grass</name>
    <dbReference type="NCBI Taxonomy" id="38414"/>
    <lineage>
        <taxon>Eukaryota</taxon>
        <taxon>Viridiplantae</taxon>
        <taxon>Streptophyta</taxon>
        <taxon>Embryophyta</taxon>
        <taxon>Tracheophyta</taxon>
        <taxon>Spermatophyta</taxon>
        <taxon>Magnoliopsida</taxon>
        <taxon>Liliopsida</taxon>
        <taxon>Poales</taxon>
        <taxon>Poaceae</taxon>
        <taxon>PACMAD clade</taxon>
        <taxon>Chloridoideae</taxon>
        <taxon>Eragrostideae</taxon>
        <taxon>Eragrostidinae</taxon>
        <taxon>Eragrostis</taxon>
    </lineage>
</organism>
<proteinExistence type="predicted"/>